<feature type="compositionally biased region" description="Basic and acidic residues" evidence="1">
    <location>
        <begin position="86"/>
        <end position="95"/>
    </location>
</feature>
<dbReference type="GeneTree" id="ENSGT00730000113898"/>
<dbReference type="Proteomes" id="UP000028760">
    <property type="component" value="Unassembled WGS sequence"/>
</dbReference>
<protein>
    <recommendedName>
        <fullName evidence="4">M-phase specific PLK1 interacting protein</fullName>
    </recommendedName>
</protein>
<dbReference type="AlphaFoldDB" id="A0A096MDP6"/>
<evidence type="ECO:0000256" key="1">
    <source>
        <dbReference type="SAM" id="MobiDB-lite"/>
    </source>
</evidence>
<name>A0A096MDP6_POEFO</name>
<reference evidence="2" key="3">
    <citation type="submission" date="2025-09" db="UniProtKB">
        <authorList>
            <consortium name="Ensembl"/>
        </authorList>
    </citation>
    <scope>IDENTIFICATION</scope>
</reference>
<organism evidence="2 3">
    <name type="scientific">Poecilia formosa</name>
    <name type="common">Amazon molly</name>
    <name type="synonym">Limia formosa</name>
    <dbReference type="NCBI Taxonomy" id="48698"/>
    <lineage>
        <taxon>Eukaryota</taxon>
        <taxon>Metazoa</taxon>
        <taxon>Chordata</taxon>
        <taxon>Craniata</taxon>
        <taxon>Vertebrata</taxon>
        <taxon>Euteleostomi</taxon>
        <taxon>Actinopterygii</taxon>
        <taxon>Neopterygii</taxon>
        <taxon>Teleostei</taxon>
        <taxon>Neoteleostei</taxon>
        <taxon>Acanthomorphata</taxon>
        <taxon>Ovalentaria</taxon>
        <taxon>Atherinomorphae</taxon>
        <taxon>Cyprinodontiformes</taxon>
        <taxon>Poeciliidae</taxon>
        <taxon>Poeciliinae</taxon>
        <taxon>Poecilia</taxon>
    </lineage>
</organism>
<accession>A0A096MDP6</accession>
<keyword evidence="3" id="KW-1185">Reference proteome</keyword>
<dbReference type="EMBL" id="AYCK01023870">
    <property type="status" value="NOT_ANNOTATED_CDS"/>
    <property type="molecule type" value="Genomic_DNA"/>
</dbReference>
<evidence type="ECO:0008006" key="4">
    <source>
        <dbReference type="Google" id="ProtNLM"/>
    </source>
</evidence>
<dbReference type="Pfam" id="PF15502">
    <property type="entry name" value="MPLKIP"/>
    <property type="match status" value="1"/>
</dbReference>
<evidence type="ECO:0000313" key="3">
    <source>
        <dbReference type="Proteomes" id="UP000028760"/>
    </source>
</evidence>
<dbReference type="EMBL" id="AYCK01023871">
    <property type="status" value="NOT_ANNOTATED_CDS"/>
    <property type="molecule type" value="Genomic_DNA"/>
</dbReference>
<feature type="compositionally biased region" description="Polar residues" evidence="1">
    <location>
        <begin position="74"/>
        <end position="85"/>
    </location>
</feature>
<proteinExistence type="predicted"/>
<reference evidence="2" key="2">
    <citation type="submission" date="2025-08" db="UniProtKB">
        <authorList>
            <consortium name="Ensembl"/>
        </authorList>
    </citation>
    <scope>IDENTIFICATION</scope>
</reference>
<dbReference type="Ensembl" id="ENSPFOT00000024127.1">
    <property type="protein sequence ID" value="ENSPFOP00000029537.1"/>
    <property type="gene ID" value="ENSPFOG00000023227.1"/>
</dbReference>
<reference evidence="3" key="1">
    <citation type="submission" date="2013-10" db="EMBL/GenBank/DDBJ databases">
        <authorList>
            <person name="Schartl M."/>
            <person name="Warren W."/>
        </authorList>
    </citation>
    <scope>NUCLEOTIDE SEQUENCE [LARGE SCALE GENOMIC DNA]</scope>
    <source>
        <strain evidence="3">female</strain>
    </source>
</reference>
<evidence type="ECO:0000313" key="2">
    <source>
        <dbReference type="Ensembl" id="ENSPFOP00000029537.1"/>
    </source>
</evidence>
<sequence length="126" mass="13773">MRRAPVGSQRSPGAPRSASDWTFPGVRSPFGGSPQRRGAGFSPRFSPGFSRGTTDGSPAHFSGESRGFGFRRPQSFSPSGAPNMQTDRRSFQPRDVPVERYFSPSMLQDPWRTLQPVTPEAAARTT</sequence>
<dbReference type="InterPro" id="IPR028265">
    <property type="entry name" value="TTDN1/SICKLE"/>
</dbReference>
<feature type="region of interest" description="Disordered" evidence="1">
    <location>
        <begin position="1"/>
        <end position="95"/>
    </location>
</feature>
<dbReference type="OMA" id="SMMQDPW"/>